<gene>
    <name evidence="2" type="ORF">ACG0Z3_00875</name>
</gene>
<feature type="transmembrane region" description="Helical" evidence="1">
    <location>
        <begin position="300"/>
        <end position="324"/>
    </location>
</feature>
<dbReference type="RefSeq" id="WP_394394533.1">
    <property type="nucleotide sequence ID" value="NZ_JBIGHW010000001.1"/>
</dbReference>
<evidence type="ECO:0000256" key="1">
    <source>
        <dbReference type="SAM" id="Phobius"/>
    </source>
</evidence>
<evidence type="ECO:0000313" key="3">
    <source>
        <dbReference type="Proteomes" id="UP001606301"/>
    </source>
</evidence>
<comment type="caution">
    <text evidence="2">The sequence shown here is derived from an EMBL/GenBank/DDBJ whole genome shotgun (WGS) entry which is preliminary data.</text>
</comment>
<evidence type="ECO:0000313" key="2">
    <source>
        <dbReference type="EMBL" id="MFG6439226.1"/>
    </source>
</evidence>
<keyword evidence="3" id="KW-1185">Reference proteome</keyword>
<dbReference type="Proteomes" id="UP001606301">
    <property type="component" value="Unassembled WGS sequence"/>
</dbReference>
<feature type="transmembrane region" description="Helical" evidence="1">
    <location>
        <begin position="73"/>
        <end position="91"/>
    </location>
</feature>
<evidence type="ECO:0008006" key="4">
    <source>
        <dbReference type="Google" id="ProtNLM"/>
    </source>
</evidence>
<feature type="transmembrane region" description="Helical" evidence="1">
    <location>
        <begin position="201"/>
        <end position="221"/>
    </location>
</feature>
<feature type="transmembrane region" description="Helical" evidence="1">
    <location>
        <begin position="330"/>
        <end position="351"/>
    </location>
</feature>
<feature type="transmembrane region" description="Helical" evidence="1">
    <location>
        <begin position="97"/>
        <end position="115"/>
    </location>
</feature>
<sequence length="356" mass="36532">MRPPPAPVWLRLLLLLPGLAALAGGLAGGLVRIGWPWLLPVPAAVAWHGPLMLSGLFVVVIGLERAVAVGHPWAFAAPLVAGAGTGLLLAGLPVAGFAGYALGSAVLLLATLAAARRQPEAFLGVLVLGAAAGLLGNVQLALGAPVPHALLPLLGFLVLTVAGERLELSRYVPRPRVAAPLFVLVLALLLAALVLPPPWGARLFGAGLLALAGWLLAWDLARRSVRQPGLTRFVAVALLAGYGQLLVAGALLLGFGLRPGHASHDAALHALGLGFVFSMVLGHAPLIAPALLRIRPVFSPLLYAPLALLHTSLLLRDAALLLGAADWRRAAGLGSALALAGFLGLMLALGLRVRRP</sequence>
<protein>
    <recommendedName>
        <fullName evidence="4">NnrS family protein</fullName>
    </recommendedName>
</protein>
<accession>A0ABW7FDE6</accession>
<reference evidence="2 3" key="1">
    <citation type="submission" date="2024-08" db="EMBL/GenBank/DDBJ databases">
        <authorList>
            <person name="Lu H."/>
        </authorList>
    </citation>
    <scope>NUCLEOTIDE SEQUENCE [LARGE SCALE GENOMIC DNA]</scope>
    <source>
        <strain evidence="2 3">LKC17W</strain>
    </source>
</reference>
<feature type="transmembrane region" description="Helical" evidence="1">
    <location>
        <begin position="233"/>
        <end position="255"/>
    </location>
</feature>
<proteinExistence type="predicted"/>
<keyword evidence="1" id="KW-1133">Transmembrane helix</keyword>
<dbReference type="EMBL" id="JBIGHW010000001">
    <property type="protein sequence ID" value="MFG6439226.1"/>
    <property type="molecule type" value="Genomic_DNA"/>
</dbReference>
<feature type="transmembrane region" description="Helical" evidence="1">
    <location>
        <begin position="178"/>
        <end position="195"/>
    </location>
</feature>
<feature type="transmembrane region" description="Helical" evidence="1">
    <location>
        <begin position="267"/>
        <end position="288"/>
    </location>
</feature>
<name>A0ABW7FDE6_9BURK</name>
<feature type="transmembrane region" description="Helical" evidence="1">
    <location>
        <begin position="37"/>
        <end position="61"/>
    </location>
</feature>
<feature type="transmembrane region" description="Helical" evidence="1">
    <location>
        <begin position="122"/>
        <end position="142"/>
    </location>
</feature>
<organism evidence="2 3">
    <name type="scientific">Pelomonas margarita</name>
    <dbReference type="NCBI Taxonomy" id="3299031"/>
    <lineage>
        <taxon>Bacteria</taxon>
        <taxon>Pseudomonadati</taxon>
        <taxon>Pseudomonadota</taxon>
        <taxon>Betaproteobacteria</taxon>
        <taxon>Burkholderiales</taxon>
        <taxon>Sphaerotilaceae</taxon>
        <taxon>Roseateles</taxon>
    </lineage>
</organism>
<feature type="transmembrane region" description="Helical" evidence="1">
    <location>
        <begin position="148"/>
        <end position="166"/>
    </location>
</feature>
<keyword evidence="1" id="KW-0812">Transmembrane</keyword>
<keyword evidence="1" id="KW-0472">Membrane</keyword>